<organism evidence="1 2">
    <name type="scientific">Hymenobacter jeongseonensis</name>
    <dbReference type="NCBI Taxonomy" id="2791027"/>
    <lineage>
        <taxon>Bacteria</taxon>
        <taxon>Pseudomonadati</taxon>
        <taxon>Bacteroidota</taxon>
        <taxon>Cytophagia</taxon>
        <taxon>Cytophagales</taxon>
        <taxon>Hymenobacteraceae</taxon>
        <taxon>Hymenobacter</taxon>
    </lineage>
</organism>
<evidence type="ECO:0000313" key="1">
    <source>
        <dbReference type="EMBL" id="MBF9239354.1"/>
    </source>
</evidence>
<dbReference type="NCBIfam" id="TIGR04183">
    <property type="entry name" value="Por_Secre_tail"/>
    <property type="match status" value="1"/>
</dbReference>
<dbReference type="RefSeq" id="WP_196283702.1">
    <property type="nucleotide sequence ID" value="NZ_JADQDQ010000011.1"/>
</dbReference>
<dbReference type="InterPro" id="IPR026444">
    <property type="entry name" value="Secre_tail"/>
</dbReference>
<name>A0ABS0ILV3_9BACT</name>
<reference evidence="1 2" key="1">
    <citation type="submission" date="2020-11" db="EMBL/GenBank/DDBJ databases">
        <authorList>
            <person name="Kim M.K."/>
        </authorList>
    </citation>
    <scope>NUCLEOTIDE SEQUENCE [LARGE SCALE GENOMIC DNA]</scope>
    <source>
        <strain evidence="1 2">BT683</strain>
    </source>
</reference>
<protein>
    <submittedName>
        <fullName evidence="1">T9SS type A sorting domain-containing protein</fullName>
    </submittedName>
</protein>
<accession>A0ABS0ILV3</accession>
<proteinExistence type="predicted"/>
<comment type="caution">
    <text evidence="1">The sequence shown here is derived from an EMBL/GenBank/DDBJ whole genome shotgun (WGS) entry which is preliminary data.</text>
</comment>
<evidence type="ECO:0000313" key="2">
    <source>
        <dbReference type="Proteomes" id="UP000597617"/>
    </source>
</evidence>
<dbReference type="EMBL" id="JADQDQ010000011">
    <property type="protein sequence ID" value="MBF9239354.1"/>
    <property type="molecule type" value="Genomic_DNA"/>
</dbReference>
<sequence>MTTPTVLSDIRSATAGTSQQLAVADAGLMAHHHAQFMTEAATGCFVTPDVVVSHTGKFPRGLDRETGGQFTLGQNYPNPYIGETTVPFTLTHGGDVRLDLFDVAGRKMAGISRKGMTAGAQTISLNLSGLGLPSGDYLYQLQVTNSHGVYRQSKMMTAG</sequence>
<gene>
    <name evidence="1" type="ORF">I2I05_18320</name>
</gene>
<keyword evidence="2" id="KW-1185">Reference proteome</keyword>
<dbReference type="Proteomes" id="UP000597617">
    <property type="component" value="Unassembled WGS sequence"/>
</dbReference>